<comment type="caution">
    <text evidence="7">The sequence shown here is derived from an EMBL/GenBank/DDBJ whole genome shotgun (WGS) entry which is preliminary data.</text>
</comment>
<evidence type="ECO:0000313" key="8">
    <source>
        <dbReference type="Proteomes" id="UP000799772"/>
    </source>
</evidence>
<dbReference type="GO" id="GO:0000462">
    <property type="term" value="P:maturation of SSU-rRNA from tricistronic rRNA transcript (SSU-rRNA, 5.8S rRNA, LSU-rRNA)"/>
    <property type="evidence" value="ECO:0007669"/>
    <property type="project" value="InterPro"/>
</dbReference>
<keyword evidence="3" id="KW-0698">rRNA processing</keyword>
<gene>
    <name evidence="7" type="ORF">NA57DRAFT_42592</name>
</gene>
<dbReference type="OrthoDB" id="28112at2759"/>
<protein>
    <recommendedName>
        <fullName evidence="6">U3 small nucleolar RNA-associated protein 6 N-terminal domain-containing protein</fullName>
    </recommendedName>
</protein>
<dbReference type="Gene3D" id="1.25.40.10">
    <property type="entry name" value="Tetratricopeptide repeat domain"/>
    <property type="match status" value="1"/>
</dbReference>
<dbReference type="EMBL" id="ML978129">
    <property type="protein sequence ID" value="KAF2096342.1"/>
    <property type="molecule type" value="Genomic_DNA"/>
</dbReference>
<name>A0A9P4M6H8_9PEZI</name>
<dbReference type="PANTHER" id="PTHR23271:SF1">
    <property type="entry name" value="U3 SMALL NUCLEOLAR RNA-ASSOCIATED PROTEIN 6 HOMOLOG"/>
    <property type="match status" value="1"/>
</dbReference>
<reference evidence="7" key="1">
    <citation type="journal article" date="2020" name="Stud. Mycol.">
        <title>101 Dothideomycetes genomes: a test case for predicting lifestyles and emergence of pathogens.</title>
        <authorList>
            <person name="Haridas S."/>
            <person name="Albert R."/>
            <person name="Binder M."/>
            <person name="Bloem J."/>
            <person name="Labutti K."/>
            <person name="Salamov A."/>
            <person name="Andreopoulos B."/>
            <person name="Baker S."/>
            <person name="Barry K."/>
            <person name="Bills G."/>
            <person name="Bluhm B."/>
            <person name="Cannon C."/>
            <person name="Castanera R."/>
            <person name="Culley D."/>
            <person name="Daum C."/>
            <person name="Ezra D."/>
            <person name="Gonzalez J."/>
            <person name="Henrissat B."/>
            <person name="Kuo A."/>
            <person name="Liang C."/>
            <person name="Lipzen A."/>
            <person name="Lutzoni F."/>
            <person name="Magnuson J."/>
            <person name="Mondo S."/>
            <person name="Nolan M."/>
            <person name="Ohm R."/>
            <person name="Pangilinan J."/>
            <person name="Park H.-J."/>
            <person name="Ramirez L."/>
            <person name="Alfaro M."/>
            <person name="Sun H."/>
            <person name="Tritt A."/>
            <person name="Yoshinaga Y."/>
            <person name="Zwiers L.-H."/>
            <person name="Turgeon B."/>
            <person name="Goodwin S."/>
            <person name="Spatafora J."/>
            <person name="Crous P."/>
            <person name="Grigoriev I."/>
        </authorList>
    </citation>
    <scope>NUCLEOTIDE SEQUENCE</scope>
    <source>
        <strain evidence="7">CBS 133067</strain>
    </source>
</reference>
<comment type="similarity">
    <text evidence="2">Belongs to the UTP6 family.</text>
</comment>
<keyword evidence="8" id="KW-1185">Reference proteome</keyword>
<dbReference type="GO" id="GO:0034388">
    <property type="term" value="C:Pwp2p-containing subcomplex of 90S preribosome"/>
    <property type="evidence" value="ECO:0007669"/>
    <property type="project" value="TreeGrafter"/>
</dbReference>
<dbReference type="PANTHER" id="PTHR23271">
    <property type="entry name" value="HEPATOCELLULAR CARCINOMA-ASSOCIATED ANTIGEN 66"/>
    <property type="match status" value="1"/>
</dbReference>
<dbReference type="InterPro" id="IPR003107">
    <property type="entry name" value="HAT"/>
</dbReference>
<dbReference type="GO" id="GO:0032040">
    <property type="term" value="C:small-subunit processome"/>
    <property type="evidence" value="ECO:0007669"/>
    <property type="project" value="TreeGrafter"/>
</dbReference>
<keyword evidence="5" id="KW-0539">Nucleus</keyword>
<organism evidence="7 8">
    <name type="scientific">Rhizodiscina lignyota</name>
    <dbReference type="NCBI Taxonomy" id="1504668"/>
    <lineage>
        <taxon>Eukaryota</taxon>
        <taxon>Fungi</taxon>
        <taxon>Dikarya</taxon>
        <taxon>Ascomycota</taxon>
        <taxon>Pezizomycotina</taxon>
        <taxon>Dothideomycetes</taxon>
        <taxon>Pleosporomycetidae</taxon>
        <taxon>Aulographales</taxon>
        <taxon>Rhizodiscinaceae</taxon>
        <taxon>Rhizodiscina</taxon>
    </lineage>
</organism>
<evidence type="ECO:0000256" key="1">
    <source>
        <dbReference type="ARBA" id="ARBA00004604"/>
    </source>
</evidence>
<dbReference type="Proteomes" id="UP000799772">
    <property type="component" value="Unassembled WGS sequence"/>
</dbReference>
<dbReference type="GO" id="GO:0030515">
    <property type="term" value="F:snoRNA binding"/>
    <property type="evidence" value="ECO:0007669"/>
    <property type="project" value="InterPro"/>
</dbReference>
<dbReference type="Pfam" id="PF08640">
    <property type="entry name" value="U3_assoc_6"/>
    <property type="match status" value="1"/>
</dbReference>
<evidence type="ECO:0000256" key="3">
    <source>
        <dbReference type="ARBA" id="ARBA00022552"/>
    </source>
</evidence>
<evidence type="ECO:0000256" key="2">
    <source>
        <dbReference type="ARBA" id="ARBA00010734"/>
    </source>
</evidence>
<dbReference type="InterPro" id="IPR055347">
    <property type="entry name" value="UTP6_N"/>
</dbReference>
<evidence type="ECO:0000256" key="5">
    <source>
        <dbReference type="ARBA" id="ARBA00023242"/>
    </source>
</evidence>
<evidence type="ECO:0000259" key="6">
    <source>
        <dbReference type="Pfam" id="PF08640"/>
    </source>
</evidence>
<dbReference type="SMART" id="SM00386">
    <property type="entry name" value="HAT"/>
    <property type="match status" value="4"/>
</dbReference>
<dbReference type="InterPro" id="IPR011990">
    <property type="entry name" value="TPR-like_helical_dom_sf"/>
</dbReference>
<dbReference type="InterPro" id="IPR013949">
    <property type="entry name" value="Utp6"/>
</dbReference>
<comment type="subcellular location">
    <subcellularLocation>
        <location evidence="1">Nucleus</location>
        <location evidence="1">Nucleolus</location>
    </subcellularLocation>
</comment>
<accession>A0A9P4M6H8</accession>
<keyword evidence="4" id="KW-0677">Repeat</keyword>
<dbReference type="SUPFAM" id="SSF48452">
    <property type="entry name" value="TPR-like"/>
    <property type="match status" value="1"/>
</dbReference>
<evidence type="ECO:0000313" key="7">
    <source>
        <dbReference type="EMBL" id="KAF2096342.1"/>
    </source>
</evidence>
<sequence length="447" mass="50927">MAATSDKARFYLEQSIPELQEYERKNIFNKVQITAITKQRSQFEHLLNSRDASPSLYARYATYEMNLDLLRRKRIKRLGVKSPLHSGQRRIYNVLERATKKFYGDLSLWMQYIEYARQCKANKKVEELLTRCLRLHPTKPDLWVFAANYALEHDGDIKAARGYMQRGLRFCESNKMLWVEYGKLEMIYVAKIAARRRILGLDGSDASAEENQGRQNDMDADTIALPALTAEDINPRLAENEATNEAALQHLESAPVLTGAIPIAVFDAAMKQFGNNARLAQQFFDTFAKFAQVPSLKNILQHILDSMHAISPDSLATLLCEFKMPIVGLAITSPELPAALGQSINSINRVLDEMPAKKNEIVEDATSWMLPLEREDQLDESLKKVISASVRRYMKTLDQAHFLKFIRNLESDRRTEEAVDLLRIGMKHFGTNEELLQMQSALGKPKG</sequence>
<dbReference type="AlphaFoldDB" id="A0A9P4M6H8"/>
<evidence type="ECO:0000256" key="4">
    <source>
        <dbReference type="ARBA" id="ARBA00022737"/>
    </source>
</evidence>
<proteinExistence type="inferred from homology"/>
<feature type="domain" description="U3 small nucleolar RNA-associated protein 6 N-terminal" evidence="6">
    <location>
        <begin position="12"/>
        <end position="82"/>
    </location>
</feature>